<feature type="compositionally biased region" description="Basic and acidic residues" evidence="1">
    <location>
        <begin position="512"/>
        <end position="523"/>
    </location>
</feature>
<sequence>MSNDYGRSSFGRRRARGAGRGSPRGWERTRRQLDYPDPEMDRPTDRYRPYARDGARDSVARWPSPGASPSVKNDKAKERGKSTTKSTTSKPLANDHQARAAATKPSPAGLPPKPPSTASSASSASSRGSLRPDVKRATDQLCDRLFWYMQRDAADKKLQRLQFDLDRCKKSQSDFGSAPELIRNQRDSAEEEKAKCCTRLDAADEKLHAAVQQLVARLPQSKSDDGAKPQADHKPIERPAPDLESRLLAAQKSAEASFTRMLSEESSLIKESLRTEFESRAAEMKTQTAELKAHLYVEKIRNEQLRESIKALENKIRDSAKDDGGEDSQKPEHGRQAHATSKAGPAADPPAETAEMRAEEALALAAKIEEGTKNLVSRDELDEVLRKFDKTMSLPEDGGEDGEPQDSWPVPGEGTALKLRGLSSKLKDLESSVREHDAVQTSLRIQKLIKEVDGHAEAIKQQADQQMEAKLAMQTLELTLAKQSASQSHAETKKDTQETPPAAASANASDSHIQDISRAERRE</sequence>
<feature type="region of interest" description="Disordered" evidence="1">
    <location>
        <begin position="170"/>
        <end position="190"/>
    </location>
</feature>
<feature type="region of interest" description="Disordered" evidence="1">
    <location>
        <begin position="217"/>
        <end position="243"/>
    </location>
</feature>
<reference evidence="2 3" key="1">
    <citation type="journal article" date="2020" name="Genome Biol. Evol.">
        <title>A new high-quality draft genome assembly of the Chinese cordyceps Ophiocordyceps sinensis.</title>
        <authorList>
            <person name="Shu R."/>
            <person name="Zhang J."/>
            <person name="Meng Q."/>
            <person name="Zhang H."/>
            <person name="Zhou G."/>
            <person name="Li M."/>
            <person name="Wu P."/>
            <person name="Zhao Y."/>
            <person name="Chen C."/>
            <person name="Qin Q."/>
        </authorList>
    </citation>
    <scope>NUCLEOTIDE SEQUENCE [LARGE SCALE GENOMIC DNA]</scope>
    <source>
        <strain evidence="2 3">IOZ07</strain>
    </source>
</reference>
<keyword evidence="3" id="KW-1185">Reference proteome</keyword>
<gene>
    <name evidence="2" type="ORF">G6O67_001490</name>
</gene>
<accession>A0A8H4PXL0</accession>
<protein>
    <submittedName>
        <fullName evidence="2">Uncharacterized protein</fullName>
    </submittedName>
</protein>
<dbReference type="Proteomes" id="UP000557566">
    <property type="component" value="Unassembled WGS sequence"/>
</dbReference>
<feature type="compositionally biased region" description="Basic and acidic residues" evidence="1">
    <location>
        <begin position="25"/>
        <end position="59"/>
    </location>
</feature>
<feature type="compositionally biased region" description="Low complexity" evidence="1">
    <location>
        <begin position="116"/>
        <end position="126"/>
    </location>
</feature>
<feature type="region of interest" description="Disordered" evidence="1">
    <location>
        <begin position="390"/>
        <end position="415"/>
    </location>
</feature>
<name>A0A8H4PXL0_9HYPO</name>
<feature type="region of interest" description="Disordered" evidence="1">
    <location>
        <begin position="311"/>
        <end position="359"/>
    </location>
</feature>
<feature type="compositionally biased region" description="Basic and acidic residues" evidence="1">
    <location>
        <begin position="72"/>
        <end position="81"/>
    </location>
</feature>
<feature type="compositionally biased region" description="Basic and acidic residues" evidence="1">
    <location>
        <begin position="222"/>
        <end position="243"/>
    </location>
</feature>
<feature type="region of interest" description="Disordered" evidence="1">
    <location>
        <begin position="1"/>
        <end position="135"/>
    </location>
</feature>
<dbReference type="EMBL" id="JAAVMX010000002">
    <property type="protein sequence ID" value="KAF4512335.1"/>
    <property type="molecule type" value="Genomic_DNA"/>
</dbReference>
<comment type="caution">
    <text evidence="2">The sequence shown here is derived from an EMBL/GenBank/DDBJ whole genome shotgun (WGS) entry which is preliminary data.</text>
</comment>
<feature type="compositionally biased region" description="Low complexity" evidence="1">
    <location>
        <begin position="502"/>
        <end position="511"/>
    </location>
</feature>
<evidence type="ECO:0000313" key="2">
    <source>
        <dbReference type="EMBL" id="KAF4512335.1"/>
    </source>
</evidence>
<evidence type="ECO:0000256" key="1">
    <source>
        <dbReference type="SAM" id="MobiDB-lite"/>
    </source>
</evidence>
<proteinExistence type="predicted"/>
<dbReference type="AlphaFoldDB" id="A0A8H4PXL0"/>
<evidence type="ECO:0000313" key="3">
    <source>
        <dbReference type="Proteomes" id="UP000557566"/>
    </source>
</evidence>
<dbReference type="OrthoDB" id="4959284at2759"/>
<feature type="compositionally biased region" description="Basic and acidic residues" evidence="1">
    <location>
        <begin position="311"/>
        <end position="335"/>
    </location>
</feature>
<feature type="region of interest" description="Disordered" evidence="1">
    <location>
        <begin position="482"/>
        <end position="523"/>
    </location>
</feature>
<organism evidence="2 3">
    <name type="scientific">Ophiocordyceps sinensis</name>
    <dbReference type="NCBI Taxonomy" id="72228"/>
    <lineage>
        <taxon>Eukaryota</taxon>
        <taxon>Fungi</taxon>
        <taxon>Dikarya</taxon>
        <taxon>Ascomycota</taxon>
        <taxon>Pezizomycotina</taxon>
        <taxon>Sordariomycetes</taxon>
        <taxon>Hypocreomycetidae</taxon>
        <taxon>Hypocreales</taxon>
        <taxon>Ophiocordycipitaceae</taxon>
        <taxon>Ophiocordyceps</taxon>
    </lineage>
</organism>